<evidence type="ECO:0000256" key="6">
    <source>
        <dbReference type="RuleBase" id="RU003815"/>
    </source>
</evidence>
<gene>
    <name evidence="5" type="primary">rpsI</name>
</gene>
<evidence type="ECO:0000256" key="1">
    <source>
        <dbReference type="ARBA" id="ARBA00005251"/>
    </source>
</evidence>
<evidence type="ECO:0000256" key="3">
    <source>
        <dbReference type="ARBA" id="ARBA00023274"/>
    </source>
</evidence>
<proteinExistence type="inferred from homology"/>
<dbReference type="GO" id="GO:0006412">
    <property type="term" value="P:translation"/>
    <property type="evidence" value="ECO:0007669"/>
    <property type="project" value="UniProtKB-UniRule"/>
</dbReference>
<dbReference type="InterPro" id="IPR020574">
    <property type="entry name" value="Ribosomal_uS9_CS"/>
</dbReference>
<dbReference type="InterPro" id="IPR014721">
    <property type="entry name" value="Ribsml_uS5_D2-typ_fold_subgr"/>
</dbReference>
<evidence type="ECO:0000256" key="2">
    <source>
        <dbReference type="ARBA" id="ARBA00022980"/>
    </source>
</evidence>
<dbReference type="GO" id="GO:0003723">
    <property type="term" value="F:RNA binding"/>
    <property type="evidence" value="ECO:0007669"/>
    <property type="project" value="TreeGrafter"/>
</dbReference>
<name>D6PD75_9BACT</name>
<feature type="region of interest" description="Disordered" evidence="7">
    <location>
        <begin position="1"/>
        <end position="25"/>
    </location>
</feature>
<dbReference type="HAMAP" id="MF_00532_B">
    <property type="entry name" value="Ribosomal_uS9_B"/>
    <property type="match status" value="1"/>
</dbReference>
<reference evidence="8" key="1">
    <citation type="journal article" date="2010" name="ISME J.">
        <title>Metagenome of the Mediterranean deep chlorophyll maximum studied by direct and fosmid library 454 pyrosequencing.</title>
        <authorList>
            <person name="Ghai R."/>
            <person name="Martin-Cuadrado A.B."/>
            <person name="Molto A.G."/>
            <person name="Heredia I.G."/>
            <person name="Cabrera R."/>
            <person name="Martin J."/>
            <person name="Verdu M."/>
            <person name="Deschamps P."/>
            <person name="Moreira D."/>
            <person name="Lopez-Garcia P."/>
            <person name="Mira A."/>
            <person name="Rodriguez-Valera F."/>
        </authorList>
    </citation>
    <scope>NUCLEOTIDE SEQUENCE</scope>
</reference>
<organism evidence="8">
    <name type="scientific">uncultured marine bacterium MedDCM-OCT-S04-C7</name>
    <dbReference type="NCBI Taxonomy" id="743059"/>
    <lineage>
        <taxon>Bacteria</taxon>
        <taxon>environmental samples</taxon>
    </lineage>
</organism>
<protein>
    <recommendedName>
        <fullName evidence="4 5">Small ribosomal subunit protein uS9</fullName>
    </recommendedName>
</protein>
<sequence length="160" mass="16879">MSTDSSTEFTPSPAVATPTAPASSLPKKRVDLAGNVIATGRRKSAVARVRLRSGAGAITVNKRPLDVYFPSLKDRGLVSGALGHVGQEKTVDVDITVNGGGASGQAGACRLGIARALKDFDAEFAEPLRQGGLLTRDGRMKERKKYGLRGARRGTQFSKR</sequence>
<evidence type="ECO:0000313" key="8">
    <source>
        <dbReference type="EMBL" id="ADD93676.1"/>
    </source>
</evidence>
<evidence type="ECO:0000256" key="5">
    <source>
        <dbReference type="HAMAP-Rule" id="MF_00532"/>
    </source>
</evidence>
<feature type="compositionally biased region" description="Low complexity" evidence="7">
    <location>
        <begin position="10"/>
        <end position="24"/>
    </location>
</feature>
<dbReference type="InterPro" id="IPR020568">
    <property type="entry name" value="Ribosomal_Su5_D2-typ_SF"/>
</dbReference>
<comment type="similarity">
    <text evidence="1 5 6">Belongs to the universal ribosomal protein uS9 family.</text>
</comment>
<dbReference type="SUPFAM" id="SSF54211">
    <property type="entry name" value="Ribosomal protein S5 domain 2-like"/>
    <property type="match status" value="1"/>
</dbReference>
<dbReference type="InterPro" id="IPR023035">
    <property type="entry name" value="Ribosomal_uS9_bac/plastid"/>
</dbReference>
<dbReference type="GO" id="GO:0022627">
    <property type="term" value="C:cytosolic small ribosomal subunit"/>
    <property type="evidence" value="ECO:0007669"/>
    <property type="project" value="TreeGrafter"/>
</dbReference>
<dbReference type="InterPro" id="IPR000754">
    <property type="entry name" value="Ribosomal_uS9"/>
</dbReference>
<keyword evidence="2 5" id="KW-0689">Ribosomal protein</keyword>
<dbReference type="AlphaFoldDB" id="D6PD75"/>
<dbReference type="PROSITE" id="PS00360">
    <property type="entry name" value="RIBOSOMAL_S9"/>
    <property type="match status" value="1"/>
</dbReference>
<keyword evidence="3 5" id="KW-0687">Ribonucleoprotein</keyword>
<dbReference type="EMBL" id="GU942992">
    <property type="protein sequence ID" value="ADD93676.1"/>
    <property type="molecule type" value="Genomic_DNA"/>
</dbReference>
<dbReference type="NCBIfam" id="NF001099">
    <property type="entry name" value="PRK00132.1"/>
    <property type="match status" value="1"/>
</dbReference>
<evidence type="ECO:0000256" key="7">
    <source>
        <dbReference type="SAM" id="MobiDB-lite"/>
    </source>
</evidence>
<dbReference type="FunFam" id="3.30.230.10:FF:000001">
    <property type="entry name" value="30S ribosomal protein S9"/>
    <property type="match status" value="1"/>
</dbReference>
<dbReference type="GO" id="GO:0003735">
    <property type="term" value="F:structural constituent of ribosome"/>
    <property type="evidence" value="ECO:0007669"/>
    <property type="project" value="InterPro"/>
</dbReference>
<dbReference type="Pfam" id="PF00380">
    <property type="entry name" value="Ribosomal_S9"/>
    <property type="match status" value="1"/>
</dbReference>
<dbReference type="PANTHER" id="PTHR21569:SF1">
    <property type="entry name" value="SMALL RIBOSOMAL SUBUNIT PROTEIN US9M"/>
    <property type="match status" value="1"/>
</dbReference>
<dbReference type="PANTHER" id="PTHR21569">
    <property type="entry name" value="RIBOSOMAL PROTEIN S9"/>
    <property type="match status" value="1"/>
</dbReference>
<evidence type="ECO:0000256" key="4">
    <source>
        <dbReference type="ARBA" id="ARBA00035259"/>
    </source>
</evidence>
<accession>D6PD75</accession>
<dbReference type="Gene3D" id="3.30.230.10">
    <property type="match status" value="1"/>
</dbReference>